<name>A0A553H3L4_9PSED</name>
<evidence type="ECO:0000256" key="2">
    <source>
        <dbReference type="ARBA" id="ARBA00022475"/>
    </source>
</evidence>
<dbReference type="OrthoDB" id="5638726at2"/>
<sequence length="200" mass="21090">MWPSYLNGLMLSASLIIAIGAQNAFVLGQSLRREYPLLVAGICVLCDALLITAGVLGLTRLITDSPLLLELLRAVGIAFLLLYGARALLRAVHPGALQRAGAEAGRSRPAVILATLAITLLNPHVYLDTVLLIGSLGARQASPMAFAAGASSASLLWFFALAVGAARLAPWLARPFTWRLIDLAVALMMAYVAVQLYLGG</sequence>
<dbReference type="EMBL" id="VJOY01000002">
    <property type="protein sequence ID" value="TRX76331.1"/>
    <property type="molecule type" value="Genomic_DNA"/>
</dbReference>
<dbReference type="GO" id="GO:0015171">
    <property type="term" value="F:amino acid transmembrane transporter activity"/>
    <property type="evidence" value="ECO:0007669"/>
    <property type="project" value="TreeGrafter"/>
</dbReference>
<keyword evidence="2" id="KW-1003">Cell membrane</keyword>
<accession>A0A553H3L4</accession>
<dbReference type="AlphaFoldDB" id="A0A553H3L4"/>
<keyword evidence="8" id="KW-1185">Reference proteome</keyword>
<dbReference type="InterPro" id="IPR001123">
    <property type="entry name" value="LeuE-type"/>
</dbReference>
<feature type="transmembrane region" description="Helical" evidence="6">
    <location>
        <begin position="6"/>
        <end position="25"/>
    </location>
</feature>
<dbReference type="Proteomes" id="UP000315235">
    <property type="component" value="Unassembled WGS sequence"/>
</dbReference>
<evidence type="ECO:0000256" key="6">
    <source>
        <dbReference type="SAM" id="Phobius"/>
    </source>
</evidence>
<keyword evidence="5 6" id="KW-0472">Membrane</keyword>
<dbReference type="Pfam" id="PF01810">
    <property type="entry name" value="LysE"/>
    <property type="match status" value="1"/>
</dbReference>
<feature type="transmembrane region" description="Helical" evidence="6">
    <location>
        <begin position="110"/>
        <end position="133"/>
    </location>
</feature>
<evidence type="ECO:0000313" key="8">
    <source>
        <dbReference type="Proteomes" id="UP000315235"/>
    </source>
</evidence>
<feature type="transmembrane region" description="Helical" evidence="6">
    <location>
        <begin position="71"/>
        <end position="89"/>
    </location>
</feature>
<keyword evidence="3 6" id="KW-0812">Transmembrane</keyword>
<organism evidence="7 8">
    <name type="scientific">Pseudomonas mangiferae</name>
    <dbReference type="NCBI Taxonomy" id="2593654"/>
    <lineage>
        <taxon>Bacteria</taxon>
        <taxon>Pseudomonadati</taxon>
        <taxon>Pseudomonadota</taxon>
        <taxon>Gammaproteobacteria</taxon>
        <taxon>Pseudomonadales</taxon>
        <taxon>Pseudomonadaceae</taxon>
        <taxon>Pseudomonas</taxon>
    </lineage>
</organism>
<protein>
    <submittedName>
        <fullName evidence="7">Amino acid transporter</fullName>
    </submittedName>
</protein>
<evidence type="ECO:0000313" key="7">
    <source>
        <dbReference type="EMBL" id="TRX76331.1"/>
    </source>
</evidence>
<comment type="subcellular location">
    <subcellularLocation>
        <location evidence="1">Cell membrane</location>
        <topology evidence="1">Multi-pass membrane protein</topology>
    </subcellularLocation>
</comment>
<keyword evidence="4 6" id="KW-1133">Transmembrane helix</keyword>
<proteinExistence type="predicted"/>
<feature type="transmembrane region" description="Helical" evidence="6">
    <location>
        <begin position="145"/>
        <end position="168"/>
    </location>
</feature>
<evidence type="ECO:0000256" key="4">
    <source>
        <dbReference type="ARBA" id="ARBA00022989"/>
    </source>
</evidence>
<feature type="transmembrane region" description="Helical" evidence="6">
    <location>
        <begin position="37"/>
        <end position="59"/>
    </location>
</feature>
<dbReference type="PANTHER" id="PTHR30086">
    <property type="entry name" value="ARGININE EXPORTER PROTEIN ARGO"/>
    <property type="match status" value="1"/>
</dbReference>
<dbReference type="GO" id="GO:0005886">
    <property type="term" value="C:plasma membrane"/>
    <property type="evidence" value="ECO:0007669"/>
    <property type="project" value="UniProtKB-SubCell"/>
</dbReference>
<gene>
    <name evidence="7" type="ORF">FM069_03850</name>
</gene>
<dbReference type="RefSeq" id="WP_143486959.1">
    <property type="nucleotide sequence ID" value="NZ_VJOY01000002.1"/>
</dbReference>
<evidence type="ECO:0000256" key="3">
    <source>
        <dbReference type="ARBA" id="ARBA00022692"/>
    </source>
</evidence>
<feature type="transmembrane region" description="Helical" evidence="6">
    <location>
        <begin position="180"/>
        <end position="198"/>
    </location>
</feature>
<evidence type="ECO:0000256" key="1">
    <source>
        <dbReference type="ARBA" id="ARBA00004651"/>
    </source>
</evidence>
<reference evidence="7 8" key="1">
    <citation type="submission" date="2019-07" db="EMBL/GenBank/DDBJ databases">
        <title>Pseudomonas mangiferae sp. nov., isolated from bark of mango tree in Thailand.</title>
        <authorList>
            <person name="Srisuk N."/>
            <person name="Anurat P."/>
        </authorList>
    </citation>
    <scope>NUCLEOTIDE SEQUENCE [LARGE SCALE GENOMIC DNA]</scope>
    <source>
        <strain evidence="7 8">DMKU_BBB3-04</strain>
    </source>
</reference>
<evidence type="ECO:0000256" key="5">
    <source>
        <dbReference type="ARBA" id="ARBA00023136"/>
    </source>
</evidence>
<dbReference type="PANTHER" id="PTHR30086:SF20">
    <property type="entry name" value="ARGININE EXPORTER PROTEIN ARGO-RELATED"/>
    <property type="match status" value="1"/>
</dbReference>
<comment type="caution">
    <text evidence="7">The sequence shown here is derived from an EMBL/GenBank/DDBJ whole genome shotgun (WGS) entry which is preliminary data.</text>
</comment>